<dbReference type="EC" id="2.7.1.35" evidence="1"/>
<reference evidence="8 9" key="1">
    <citation type="submission" date="2009-04" db="EMBL/GenBank/DDBJ databases">
        <authorList>
            <person name="Qin X."/>
            <person name="Bachman B."/>
            <person name="Battles P."/>
            <person name="Bell A."/>
            <person name="Bess C."/>
            <person name="Bickham C."/>
            <person name="Chaboub L."/>
            <person name="Chen D."/>
            <person name="Coyle M."/>
            <person name="Deiros D.R."/>
            <person name="Dinh H."/>
            <person name="Forbes L."/>
            <person name="Fowler G."/>
            <person name="Francisco L."/>
            <person name="Fu Q."/>
            <person name="Gubbala S."/>
            <person name="Hale W."/>
            <person name="Han Y."/>
            <person name="Hemphill L."/>
            <person name="Highlander S.K."/>
            <person name="Hirani K."/>
            <person name="Hogues M."/>
            <person name="Jackson L."/>
            <person name="Jakkamsetti A."/>
            <person name="Javaid M."/>
            <person name="Jiang H."/>
            <person name="Korchina V."/>
            <person name="Kovar C."/>
            <person name="Lara F."/>
            <person name="Lee S."/>
            <person name="Mata R."/>
            <person name="Mathew T."/>
            <person name="Moen C."/>
            <person name="Morales K."/>
            <person name="Munidasa M."/>
            <person name="Nazareth L."/>
            <person name="Ngo R."/>
            <person name="Nguyen L."/>
            <person name="Okwuonu G."/>
            <person name="Ongeri F."/>
            <person name="Patil S."/>
            <person name="Petrosino J."/>
            <person name="Pham C."/>
            <person name="Pham P."/>
            <person name="Pu L.-L."/>
            <person name="Puazo M."/>
            <person name="Raj R."/>
            <person name="Reid J."/>
            <person name="Rouhana J."/>
            <person name="Saada N."/>
            <person name="Shang Y."/>
            <person name="Simmons D."/>
            <person name="Thornton R."/>
            <person name="Warren J."/>
            <person name="Weissenberger G."/>
            <person name="Zhang J."/>
            <person name="Zhang L."/>
            <person name="Zhou C."/>
            <person name="Zhu D."/>
            <person name="Muzny D."/>
            <person name="Worley K."/>
            <person name="Gibbs R."/>
        </authorList>
    </citation>
    <scope>NUCLEOTIDE SEQUENCE [LARGE SCALE GENOMIC DNA]</scope>
    <source>
        <strain evidence="8 9">ATCC 43531</strain>
    </source>
</reference>
<dbReference type="PANTHER" id="PTHR20858">
    <property type="entry name" value="PHOSPHOMETHYLPYRIMIDINE KINASE"/>
    <property type="match status" value="1"/>
</dbReference>
<keyword evidence="5" id="KW-0067">ATP-binding</keyword>
<accession>C4V3B0</accession>
<evidence type="ECO:0000256" key="6">
    <source>
        <dbReference type="ARBA" id="ARBA00022977"/>
    </source>
</evidence>
<evidence type="ECO:0000256" key="1">
    <source>
        <dbReference type="ARBA" id="ARBA00012104"/>
    </source>
</evidence>
<feature type="domain" description="Pyridoxamine kinase/Phosphomethylpyrimidine kinase" evidence="7">
    <location>
        <begin position="73"/>
        <end position="252"/>
    </location>
</feature>
<dbReference type="Pfam" id="PF08543">
    <property type="entry name" value="Phos_pyr_kin"/>
    <property type="match status" value="1"/>
</dbReference>
<organism evidence="8 9">
    <name type="scientific">Selenomonas flueggei ATCC 43531</name>
    <dbReference type="NCBI Taxonomy" id="638302"/>
    <lineage>
        <taxon>Bacteria</taxon>
        <taxon>Bacillati</taxon>
        <taxon>Bacillota</taxon>
        <taxon>Negativicutes</taxon>
        <taxon>Selenomonadales</taxon>
        <taxon>Selenomonadaceae</taxon>
        <taxon>Selenomonas</taxon>
    </lineage>
</organism>
<dbReference type="GO" id="GO:0008478">
    <property type="term" value="F:pyridoxal kinase activity"/>
    <property type="evidence" value="ECO:0007669"/>
    <property type="project" value="UniProtKB-EC"/>
</dbReference>
<dbReference type="InterPro" id="IPR013749">
    <property type="entry name" value="PM/HMP-P_kinase-1"/>
</dbReference>
<dbReference type="HOGENOM" id="CLU_046496_2_0_9"/>
<dbReference type="eggNOG" id="COG2240">
    <property type="taxonomic scope" value="Bacteria"/>
</dbReference>
<sequence>MTARQKRIALINDVTGFGRCSVTVQLPLISAMRIQACPLPTAILSVHTGFPKHYLDDYTAHMRPYMENWTENGLDFDAILTGFLGSEEQIEVVLDAVHRFKGRDTLIIVDPVMGDNGRLYSSYTPALCAKMRQLLPHADVVTPNLTEACQLLDLPYPADGEVTENELLVMAKRLAAMGPQDVIITGLHAGNCVRTYLYEAGVGSSFDNVKIGRDRSGSGDIFAAIVAASLVRGISLSEGAKCAAAFIGHCLSFAEELDLPWNYGLPFEEFMGELTKL</sequence>
<keyword evidence="2" id="KW-0808">Transferase</keyword>
<evidence type="ECO:0000259" key="7">
    <source>
        <dbReference type="Pfam" id="PF08543"/>
    </source>
</evidence>
<evidence type="ECO:0000256" key="2">
    <source>
        <dbReference type="ARBA" id="ARBA00022679"/>
    </source>
</evidence>
<comment type="caution">
    <text evidence="8">The sequence shown here is derived from an EMBL/GenBank/DDBJ whole genome shotgun (WGS) entry which is preliminary data.</text>
</comment>
<dbReference type="PANTHER" id="PTHR20858:SF17">
    <property type="entry name" value="HYDROXYMETHYLPYRIMIDINE_PHOSPHOMETHYLPYRIMIDINE KINASE THI20-RELATED"/>
    <property type="match status" value="1"/>
</dbReference>
<dbReference type="InterPro" id="IPR004625">
    <property type="entry name" value="PyrdxlKinase"/>
</dbReference>
<evidence type="ECO:0000256" key="4">
    <source>
        <dbReference type="ARBA" id="ARBA00022777"/>
    </source>
</evidence>
<keyword evidence="3" id="KW-0547">Nucleotide-binding</keyword>
<dbReference type="STRING" id="638302.HMPREF0908_1004"/>
<keyword evidence="6" id="KW-0784">Thiamine biosynthesis</keyword>
<dbReference type="OrthoDB" id="9800808at2"/>
<dbReference type="GO" id="GO:0005524">
    <property type="term" value="F:ATP binding"/>
    <property type="evidence" value="ECO:0007669"/>
    <property type="project" value="UniProtKB-KW"/>
</dbReference>
<dbReference type="CDD" id="cd01173">
    <property type="entry name" value="pyridoxal_pyridoxamine_kinase"/>
    <property type="match status" value="1"/>
</dbReference>
<dbReference type="GO" id="GO:0009443">
    <property type="term" value="P:pyridoxal 5'-phosphate salvage"/>
    <property type="evidence" value="ECO:0007669"/>
    <property type="project" value="InterPro"/>
</dbReference>
<dbReference type="GO" id="GO:0005829">
    <property type="term" value="C:cytosol"/>
    <property type="evidence" value="ECO:0007669"/>
    <property type="project" value="TreeGrafter"/>
</dbReference>
<dbReference type="GO" id="GO:0008902">
    <property type="term" value="F:hydroxymethylpyrimidine kinase activity"/>
    <property type="evidence" value="ECO:0007669"/>
    <property type="project" value="TreeGrafter"/>
</dbReference>
<evidence type="ECO:0000313" key="8">
    <source>
        <dbReference type="EMBL" id="EEQ48722.1"/>
    </source>
</evidence>
<dbReference type="AlphaFoldDB" id="C4V3B0"/>
<protein>
    <recommendedName>
        <fullName evidence="1">pyridoxal kinase</fullName>
        <ecNumber evidence="1">2.7.1.35</ecNumber>
    </recommendedName>
</protein>
<dbReference type="InterPro" id="IPR029056">
    <property type="entry name" value="Ribokinase-like"/>
</dbReference>
<name>C4V3B0_9FIRM</name>
<keyword evidence="4 8" id="KW-0418">Kinase</keyword>
<proteinExistence type="predicted"/>
<dbReference type="EMBL" id="ACLA01000013">
    <property type="protein sequence ID" value="EEQ48722.1"/>
    <property type="molecule type" value="Genomic_DNA"/>
</dbReference>
<dbReference type="RefSeq" id="WP_006689738.1">
    <property type="nucleotide sequence ID" value="NZ_GG694006.1"/>
</dbReference>
<dbReference type="NCBIfam" id="NF005491">
    <property type="entry name" value="PRK07105.1"/>
    <property type="match status" value="1"/>
</dbReference>
<keyword evidence="9" id="KW-1185">Reference proteome</keyword>
<dbReference type="SUPFAM" id="SSF53613">
    <property type="entry name" value="Ribokinase-like"/>
    <property type="match status" value="1"/>
</dbReference>
<dbReference type="GO" id="GO:0009228">
    <property type="term" value="P:thiamine biosynthetic process"/>
    <property type="evidence" value="ECO:0007669"/>
    <property type="project" value="UniProtKB-KW"/>
</dbReference>
<evidence type="ECO:0000313" key="9">
    <source>
        <dbReference type="Proteomes" id="UP000005309"/>
    </source>
</evidence>
<evidence type="ECO:0000256" key="5">
    <source>
        <dbReference type="ARBA" id="ARBA00022840"/>
    </source>
</evidence>
<dbReference type="Proteomes" id="UP000005309">
    <property type="component" value="Unassembled WGS sequence"/>
</dbReference>
<dbReference type="Gene3D" id="3.40.1190.20">
    <property type="match status" value="1"/>
</dbReference>
<dbReference type="GO" id="GO:0008972">
    <property type="term" value="F:phosphomethylpyrimidine kinase activity"/>
    <property type="evidence" value="ECO:0007669"/>
    <property type="project" value="TreeGrafter"/>
</dbReference>
<evidence type="ECO:0000256" key="3">
    <source>
        <dbReference type="ARBA" id="ARBA00022741"/>
    </source>
</evidence>
<gene>
    <name evidence="8" type="ORF">HMPREF0908_1004</name>
</gene>